<name>X0TE99_9ZZZZ</name>
<reference evidence="1" key="1">
    <citation type="journal article" date="2014" name="Front. Microbiol.">
        <title>High frequency of phylogenetically diverse reductive dehalogenase-homologous genes in deep subseafloor sedimentary metagenomes.</title>
        <authorList>
            <person name="Kawai M."/>
            <person name="Futagami T."/>
            <person name="Toyoda A."/>
            <person name="Takaki Y."/>
            <person name="Nishi S."/>
            <person name="Hori S."/>
            <person name="Arai W."/>
            <person name="Tsubouchi T."/>
            <person name="Morono Y."/>
            <person name="Uchiyama I."/>
            <person name="Ito T."/>
            <person name="Fujiyama A."/>
            <person name="Inagaki F."/>
            <person name="Takami H."/>
        </authorList>
    </citation>
    <scope>NUCLEOTIDE SEQUENCE</scope>
    <source>
        <strain evidence="1">Expedition CK06-06</strain>
    </source>
</reference>
<proteinExistence type="predicted"/>
<accession>X0TE99</accession>
<sequence>MNILILTEAFPPEIRSASHLLYELAENLVEKGFRVKGRIL</sequence>
<feature type="non-terminal residue" evidence="1">
    <location>
        <position position="40"/>
    </location>
</feature>
<organism evidence="1">
    <name type="scientific">marine sediment metagenome</name>
    <dbReference type="NCBI Taxonomy" id="412755"/>
    <lineage>
        <taxon>unclassified sequences</taxon>
        <taxon>metagenomes</taxon>
        <taxon>ecological metagenomes</taxon>
    </lineage>
</organism>
<dbReference type="AlphaFoldDB" id="X0TE99"/>
<evidence type="ECO:0000313" key="1">
    <source>
        <dbReference type="EMBL" id="GAF86472.1"/>
    </source>
</evidence>
<comment type="caution">
    <text evidence="1">The sequence shown here is derived from an EMBL/GenBank/DDBJ whole genome shotgun (WGS) entry which is preliminary data.</text>
</comment>
<evidence type="ECO:0008006" key="2">
    <source>
        <dbReference type="Google" id="ProtNLM"/>
    </source>
</evidence>
<protein>
    <recommendedName>
        <fullName evidence="2">Starch synthase catalytic domain-containing protein</fullName>
    </recommendedName>
</protein>
<gene>
    <name evidence="1" type="ORF">S01H1_30782</name>
</gene>
<dbReference type="EMBL" id="BARS01018964">
    <property type="protein sequence ID" value="GAF86472.1"/>
    <property type="molecule type" value="Genomic_DNA"/>
</dbReference>